<evidence type="ECO:0000313" key="3">
    <source>
        <dbReference type="Proteomes" id="UP001305779"/>
    </source>
</evidence>
<reference evidence="2 3" key="1">
    <citation type="journal article" date="2023" name="G3 (Bethesda)">
        <title>A chromosome-level genome assembly of Zasmidium syzygii isolated from banana leaves.</title>
        <authorList>
            <person name="van Westerhoven A.C."/>
            <person name="Mehrabi R."/>
            <person name="Talebi R."/>
            <person name="Steentjes M.B.F."/>
            <person name="Corcolon B."/>
            <person name="Chong P.A."/>
            <person name="Kema G.H.J."/>
            <person name="Seidl M.F."/>
        </authorList>
    </citation>
    <scope>NUCLEOTIDE SEQUENCE [LARGE SCALE GENOMIC DNA]</scope>
    <source>
        <strain evidence="2 3">P124</strain>
    </source>
</reference>
<evidence type="ECO:0000313" key="2">
    <source>
        <dbReference type="EMBL" id="KAK4496672.1"/>
    </source>
</evidence>
<dbReference type="Proteomes" id="UP001305779">
    <property type="component" value="Unassembled WGS sequence"/>
</dbReference>
<comment type="caution">
    <text evidence="2">The sequence shown here is derived from an EMBL/GenBank/DDBJ whole genome shotgun (WGS) entry which is preliminary data.</text>
</comment>
<keyword evidence="3" id="KW-1185">Reference proteome</keyword>
<protein>
    <submittedName>
        <fullName evidence="2">Uncharacterized protein</fullName>
    </submittedName>
</protein>
<keyword evidence="1" id="KW-1133">Transmembrane helix</keyword>
<dbReference type="EMBL" id="JAXOVC010000010">
    <property type="protein sequence ID" value="KAK4496672.1"/>
    <property type="molecule type" value="Genomic_DNA"/>
</dbReference>
<keyword evidence="1" id="KW-0472">Membrane</keyword>
<name>A0ABR0E5H7_ZASCE</name>
<organism evidence="2 3">
    <name type="scientific">Zasmidium cellare</name>
    <name type="common">Wine cellar mold</name>
    <name type="synonym">Racodium cellare</name>
    <dbReference type="NCBI Taxonomy" id="395010"/>
    <lineage>
        <taxon>Eukaryota</taxon>
        <taxon>Fungi</taxon>
        <taxon>Dikarya</taxon>
        <taxon>Ascomycota</taxon>
        <taxon>Pezizomycotina</taxon>
        <taxon>Dothideomycetes</taxon>
        <taxon>Dothideomycetidae</taxon>
        <taxon>Mycosphaerellales</taxon>
        <taxon>Mycosphaerellaceae</taxon>
        <taxon>Zasmidium</taxon>
    </lineage>
</organism>
<gene>
    <name evidence="2" type="ORF">PRZ48_012654</name>
</gene>
<keyword evidence="1" id="KW-0812">Transmembrane</keyword>
<accession>A0ABR0E5H7</accession>
<feature type="transmembrane region" description="Helical" evidence="1">
    <location>
        <begin position="79"/>
        <end position="99"/>
    </location>
</feature>
<evidence type="ECO:0000256" key="1">
    <source>
        <dbReference type="SAM" id="Phobius"/>
    </source>
</evidence>
<sequence>MASAPSVYTKDNSEKDDVAMTFEGIQEFSGPNDQEALAIATSSPHQAKNKNLRPTNAKATAEMVARVRQHAVWKFKIRVLVFSILHLLTSCFKLLAILYCDREVAQAVRDWDIDGIAVGCITDGIVDRLAQTGLAVFGVNIIAKQFPDDVEETRRLYGDKAARSCWSVQKEMTRSWWELFMTTGNLDVQGLRQIPWARRAYWHYLEWQLLRTSGKLWDKWFPEKGPSKVSTAP</sequence>
<proteinExistence type="predicted"/>